<feature type="transmembrane region" description="Helical" evidence="6">
    <location>
        <begin position="181"/>
        <end position="202"/>
    </location>
</feature>
<gene>
    <name evidence="7" type="ORF">VC83_09249</name>
</gene>
<sequence length="527" mass="57393">MPIGMSIMSEKEAVKERQVGAVDSELIQDHSIPSSRDGEVDVFAEVAHPPRMTGALEVLSAGFNVCNGWAGVAASMFLAIFQGGPVTIIYGCIVILFLMGATALSLAELSARYPTAGGQYHWTATLAPKKYARGMSYTVGTINMFGWVAICAGICIIMPQIIMGIVVFYNNNFVIERWHSFLIYQALNVSVLVYNLFLLPKAAWTHNIGFALSLLCFIIFFITCLAIAGPKQPNEYVWNTFVNDSGWPDGIVFLTGLVNPNFMYSGLDGAIHLAEDCINASTAVPQALMATIVIGFVTTFAFVVAMFYCISDFNAVLMTPTAVPIYEIWNQSTKSETAATIFIVLLLLTGVFALNASQQTASRLTFSFARDDALIFSKYIGQMHHGLGVPPYALFFNAFVVFVIGCIYLGSTTAFSAIIGTGLVLQQLTFAIPAALLMIHGRAPQYLPSSGRWNLGKFGWFVNGVTVAWSALQLVLYNLPLALPVSGSNMNYTCAVLGCMALFALVNWFVYARTRYAGPKIDLTKFQ</sequence>
<dbReference type="GO" id="GO:0022857">
    <property type="term" value="F:transmembrane transporter activity"/>
    <property type="evidence" value="ECO:0007669"/>
    <property type="project" value="InterPro"/>
</dbReference>
<reference evidence="7" key="1">
    <citation type="submission" date="2016-03" db="EMBL/GenBank/DDBJ databases">
        <title>Updated assembly of Pseudogymnoascus destructans, the fungus causing white-nose syndrome of bats.</title>
        <authorList>
            <person name="Palmer J.M."/>
            <person name="Drees K.P."/>
            <person name="Foster J.T."/>
            <person name="Lindner D.L."/>
        </authorList>
    </citation>
    <scope>NUCLEOTIDE SEQUENCE [LARGE SCALE GENOMIC DNA]</scope>
    <source>
        <strain evidence="7">20631-21</strain>
    </source>
</reference>
<feature type="transmembrane region" description="Helical" evidence="6">
    <location>
        <begin position="490"/>
        <end position="511"/>
    </location>
</feature>
<feature type="transmembrane region" description="Helical" evidence="6">
    <location>
        <begin position="337"/>
        <end position="356"/>
    </location>
</feature>
<keyword evidence="4 6" id="KW-1133">Transmembrane helix</keyword>
<evidence type="ECO:0000256" key="4">
    <source>
        <dbReference type="ARBA" id="ARBA00022989"/>
    </source>
</evidence>
<dbReference type="PIRSF" id="PIRSF006060">
    <property type="entry name" value="AA_transporter"/>
    <property type="match status" value="1"/>
</dbReference>
<feature type="transmembrane region" description="Helical" evidence="6">
    <location>
        <begin position="287"/>
        <end position="308"/>
    </location>
</feature>
<dbReference type="AlphaFoldDB" id="A0A176ZYX0"/>
<evidence type="ECO:0000256" key="5">
    <source>
        <dbReference type="ARBA" id="ARBA00023136"/>
    </source>
</evidence>
<keyword evidence="5 6" id="KW-0472">Membrane</keyword>
<dbReference type="RefSeq" id="XP_024319824.1">
    <property type="nucleotide sequence ID" value="XM_024472693.1"/>
</dbReference>
<feature type="transmembrane region" description="Helical" evidence="6">
    <location>
        <begin position="88"/>
        <end position="107"/>
    </location>
</feature>
<evidence type="ECO:0000313" key="7">
    <source>
        <dbReference type="EMBL" id="OAF54520.1"/>
    </source>
</evidence>
<comment type="subcellular location">
    <subcellularLocation>
        <location evidence="1">Membrane</location>
        <topology evidence="1">Multi-pass membrane protein</topology>
    </subcellularLocation>
</comment>
<feature type="transmembrane region" description="Helical" evidence="6">
    <location>
        <begin position="460"/>
        <end position="478"/>
    </location>
</feature>
<organism evidence="7">
    <name type="scientific">Pseudogymnoascus destructans</name>
    <dbReference type="NCBI Taxonomy" id="655981"/>
    <lineage>
        <taxon>Eukaryota</taxon>
        <taxon>Fungi</taxon>
        <taxon>Dikarya</taxon>
        <taxon>Ascomycota</taxon>
        <taxon>Pezizomycotina</taxon>
        <taxon>Leotiomycetes</taxon>
        <taxon>Thelebolales</taxon>
        <taxon>Thelebolaceae</taxon>
        <taxon>Pseudogymnoascus</taxon>
    </lineage>
</organism>
<feature type="transmembrane region" description="Helical" evidence="6">
    <location>
        <begin position="208"/>
        <end position="228"/>
    </location>
</feature>
<evidence type="ECO:0000256" key="6">
    <source>
        <dbReference type="SAM" id="Phobius"/>
    </source>
</evidence>
<keyword evidence="3 6" id="KW-0812">Transmembrane</keyword>
<dbReference type="InterPro" id="IPR002293">
    <property type="entry name" value="AA/rel_permease1"/>
</dbReference>
<dbReference type="eggNOG" id="KOG1289">
    <property type="taxonomic scope" value="Eukaryota"/>
</dbReference>
<feature type="transmembrane region" description="Helical" evidence="6">
    <location>
        <begin position="58"/>
        <end position="81"/>
    </location>
</feature>
<evidence type="ECO:0000256" key="1">
    <source>
        <dbReference type="ARBA" id="ARBA00004141"/>
    </source>
</evidence>
<protein>
    <recommendedName>
        <fullName evidence="8">Choline transporter</fullName>
    </recommendedName>
</protein>
<dbReference type="EMBL" id="KV441420">
    <property type="protein sequence ID" value="OAF54520.1"/>
    <property type="molecule type" value="Genomic_DNA"/>
</dbReference>
<dbReference type="PANTHER" id="PTHR45649">
    <property type="entry name" value="AMINO-ACID PERMEASE BAT1"/>
    <property type="match status" value="1"/>
</dbReference>
<feature type="transmembrane region" description="Helical" evidence="6">
    <location>
        <begin position="417"/>
        <end position="439"/>
    </location>
</feature>
<dbReference type="VEuPathDB" id="FungiDB:GMDG_06541"/>
<proteinExistence type="predicted"/>
<evidence type="ECO:0008006" key="8">
    <source>
        <dbReference type="Google" id="ProtNLM"/>
    </source>
</evidence>
<dbReference type="Proteomes" id="UP000077154">
    <property type="component" value="Unassembled WGS sequence"/>
</dbReference>
<dbReference type="PANTHER" id="PTHR45649:SF19">
    <property type="entry name" value="TRANSPORTER, PUTATIVE (EUROFUNG)-RELATED"/>
    <property type="match status" value="1"/>
</dbReference>
<dbReference type="Pfam" id="PF13520">
    <property type="entry name" value="AA_permease_2"/>
    <property type="match status" value="1"/>
</dbReference>
<evidence type="ECO:0000256" key="3">
    <source>
        <dbReference type="ARBA" id="ARBA00022692"/>
    </source>
</evidence>
<dbReference type="OrthoDB" id="4476201at2759"/>
<keyword evidence="2" id="KW-0813">Transport</keyword>
<dbReference type="GeneID" id="36292285"/>
<feature type="transmembrane region" description="Helical" evidence="6">
    <location>
        <begin position="144"/>
        <end position="169"/>
    </location>
</feature>
<dbReference type="Gene3D" id="1.20.1740.10">
    <property type="entry name" value="Amino acid/polyamine transporter I"/>
    <property type="match status" value="1"/>
</dbReference>
<name>A0A176ZYX0_9PEZI</name>
<accession>A0A176ZYX0</accession>
<feature type="transmembrane region" description="Helical" evidence="6">
    <location>
        <begin position="392"/>
        <end position="411"/>
    </location>
</feature>
<evidence type="ECO:0000256" key="2">
    <source>
        <dbReference type="ARBA" id="ARBA00022448"/>
    </source>
</evidence>
<dbReference type="GO" id="GO:0016020">
    <property type="term" value="C:membrane"/>
    <property type="evidence" value="ECO:0007669"/>
    <property type="project" value="UniProtKB-SubCell"/>
</dbReference>